<dbReference type="InterPro" id="IPR021139">
    <property type="entry name" value="NYN"/>
</dbReference>
<dbReference type="SMART" id="SM00451">
    <property type="entry name" value="ZnF_U1"/>
    <property type="match status" value="3"/>
</dbReference>
<dbReference type="Gene3D" id="3.40.50.1010">
    <property type="entry name" value="5'-nuclease"/>
    <property type="match status" value="1"/>
</dbReference>
<feature type="domain" description="U1-type" evidence="1">
    <location>
        <begin position="326"/>
        <end position="362"/>
    </location>
</feature>
<evidence type="ECO:0000313" key="3">
    <source>
        <dbReference type="Proteomes" id="UP000434276"/>
    </source>
</evidence>
<dbReference type="PANTHER" id="PTHR14379">
    <property type="entry name" value="LIMKAIN B LKAP"/>
    <property type="match status" value="1"/>
</dbReference>
<reference evidence="2 3" key="1">
    <citation type="submission" date="2019-12" db="EMBL/GenBank/DDBJ databases">
        <authorList>
            <person name="Jiao W.-B."/>
            <person name="Schneeberger K."/>
        </authorList>
    </citation>
    <scope>NUCLEOTIDE SEQUENCE [LARGE SCALE GENOMIC DNA]</scope>
    <source>
        <strain evidence="3">cv. C24</strain>
    </source>
</reference>
<accession>A0A5S9YI99</accession>
<gene>
    <name evidence="2" type="ORF">C24_LOCUS26247</name>
</gene>
<dbReference type="Proteomes" id="UP000434276">
    <property type="component" value="Unassembled WGS sequence"/>
</dbReference>
<protein>
    <recommendedName>
        <fullName evidence="1">U1-type domain-containing protein</fullName>
    </recommendedName>
</protein>
<organism evidence="2 3">
    <name type="scientific">Arabidopsis thaliana</name>
    <name type="common">Mouse-ear cress</name>
    <dbReference type="NCBI Taxonomy" id="3702"/>
    <lineage>
        <taxon>Eukaryota</taxon>
        <taxon>Viridiplantae</taxon>
        <taxon>Streptophyta</taxon>
        <taxon>Embryophyta</taxon>
        <taxon>Tracheophyta</taxon>
        <taxon>Spermatophyta</taxon>
        <taxon>Magnoliopsida</taxon>
        <taxon>eudicotyledons</taxon>
        <taxon>Gunneridae</taxon>
        <taxon>Pentapetalae</taxon>
        <taxon>rosids</taxon>
        <taxon>malvids</taxon>
        <taxon>Brassicales</taxon>
        <taxon>Brassicaceae</taxon>
        <taxon>Camelineae</taxon>
        <taxon>Arabidopsis</taxon>
    </lineage>
</organism>
<name>A0A5S9YI99_ARATH</name>
<sequence length="428" mass="47461">MAATVAEYATAKSLALLDTENREVLNSFDAIFTHGNTDQVAPLDEPLVFNRFGLSHISAKDTHQPKTDVDESAKADFAGAKTSVWWDIENCEVPKGCDPHGVAQSIRSVLSKSNFCGPLTIYAYGDTNQIPSSVQQALSSTGVSLNHVPAVSNGLIILYVLDDGEHLTGVKDGSDKKLLVDIMLWAMDNQAPANIMLISGDKDFSYLLHKLGMKRYNILLARPEKASTPLIAAAKTVWLWTSIFNGDCPNIPIDLTTRRHHHDSAYEVSRHLGPKQAQGTKRGRSFCELCNVSCSNHDLTAHLSGRRHRANVELVARGRPLVSNSTEPKYAWCRVCRLRFRSQASYETHILGKSHQEKLEDQNEHSKKKNLKTKCANVIGVIKPEAKSKTFRCKLCQVDCSNEAMYNASHISGRKHKNKLKSQANLFL</sequence>
<dbReference type="Gene3D" id="3.30.160.60">
    <property type="entry name" value="Classic Zinc Finger"/>
    <property type="match status" value="3"/>
</dbReference>
<dbReference type="InterPro" id="IPR024768">
    <property type="entry name" value="Marf1"/>
</dbReference>
<feature type="domain" description="U1-type" evidence="1">
    <location>
        <begin position="282"/>
        <end position="315"/>
    </location>
</feature>
<dbReference type="GO" id="GO:0003676">
    <property type="term" value="F:nucleic acid binding"/>
    <property type="evidence" value="ECO:0007669"/>
    <property type="project" value="InterPro"/>
</dbReference>
<evidence type="ECO:0000259" key="1">
    <source>
        <dbReference type="SMART" id="SM00451"/>
    </source>
</evidence>
<proteinExistence type="predicted"/>
<dbReference type="InterPro" id="IPR013087">
    <property type="entry name" value="Znf_C2H2_type"/>
</dbReference>
<dbReference type="GO" id="GO:0008270">
    <property type="term" value="F:zinc ion binding"/>
    <property type="evidence" value="ECO:0007669"/>
    <property type="project" value="InterPro"/>
</dbReference>
<dbReference type="GO" id="GO:0004540">
    <property type="term" value="F:RNA nuclease activity"/>
    <property type="evidence" value="ECO:0007669"/>
    <property type="project" value="InterPro"/>
</dbReference>
<dbReference type="PANTHER" id="PTHR14379:SF22">
    <property type="entry name" value="ENDONUCLEASE OR GLYCOSYL HYDROLASE"/>
    <property type="match status" value="1"/>
</dbReference>
<dbReference type="GO" id="GO:0010468">
    <property type="term" value="P:regulation of gene expression"/>
    <property type="evidence" value="ECO:0007669"/>
    <property type="project" value="InterPro"/>
</dbReference>
<dbReference type="Pfam" id="PF01936">
    <property type="entry name" value="NYN"/>
    <property type="match status" value="1"/>
</dbReference>
<dbReference type="ExpressionAtlas" id="A0A5S9YI99">
    <property type="expression patterns" value="baseline and differential"/>
</dbReference>
<dbReference type="Pfam" id="PF12874">
    <property type="entry name" value="zf-met"/>
    <property type="match status" value="2"/>
</dbReference>
<feature type="domain" description="U1-type" evidence="1">
    <location>
        <begin position="388"/>
        <end position="423"/>
    </location>
</feature>
<dbReference type="CDD" id="cd10910">
    <property type="entry name" value="PIN_limkain_b1_N_like"/>
    <property type="match status" value="1"/>
</dbReference>
<dbReference type="EMBL" id="CACSHJ010000096">
    <property type="protein sequence ID" value="CAA0411237.1"/>
    <property type="molecule type" value="Genomic_DNA"/>
</dbReference>
<dbReference type="InterPro" id="IPR036236">
    <property type="entry name" value="Znf_C2H2_sf"/>
</dbReference>
<dbReference type="AlphaFoldDB" id="A0A5S9YI99"/>
<dbReference type="GO" id="GO:0005777">
    <property type="term" value="C:peroxisome"/>
    <property type="evidence" value="ECO:0007669"/>
    <property type="project" value="InterPro"/>
</dbReference>
<dbReference type="OrthoDB" id="549353at2759"/>
<dbReference type="SUPFAM" id="SSF57667">
    <property type="entry name" value="beta-beta-alpha zinc fingers"/>
    <property type="match status" value="3"/>
</dbReference>
<evidence type="ECO:0000313" key="2">
    <source>
        <dbReference type="EMBL" id="CAA0411237.1"/>
    </source>
</evidence>
<dbReference type="InterPro" id="IPR003604">
    <property type="entry name" value="Matrin/U1-like-C_Znf_C2H2"/>
</dbReference>